<feature type="binding site" evidence="8">
    <location>
        <position position="87"/>
    </location>
    <ligand>
        <name>shikimate</name>
        <dbReference type="ChEBI" id="CHEBI:36208"/>
    </ligand>
</feature>
<dbReference type="EMBL" id="JEMC01003010">
    <property type="protein sequence ID" value="KYF84099.1"/>
    <property type="molecule type" value="Genomic_DNA"/>
</dbReference>
<organism evidence="12 13">
    <name type="scientific">Sorangium cellulosum</name>
    <name type="common">Polyangium cellulosum</name>
    <dbReference type="NCBI Taxonomy" id="56"/>
    <lineage>
        <taxon>Bacteria</taxon>
        <taxon>Pseudomonadati</taxon>
        <taxon>Myxococcota</taxon>
        <taxon>Polyangia</taxon>
        <taxon>Polyangiales</taxon>
        <taxon>Polyangiaceae</taxon>
        <taxon>Sorangium</taxon>
    </lineage>
</organism>
<feature type="binding site" evidence="8">
    <location>
        <begin position="128"/>
        <end position="132"/>
    </location>
    <ligand>
        <name>NADP(+)</name>
        <dbReference type="ChEBI" id="CHEBI:58349"/>
    </ligand>
</feature>
<comment type="catalytic activity">
    <reaction evidence="7 8">
        <text>shikimate + NADP(+) = 3-dehydroshikimate + NADPH + H(+)</text>
        <dbReference type="Rhea" id="RHEA:17737"/>
        <dbReference type="ChEBI" id="CHEBI:15378"/>
        <dbReference type="ChEBI" id="CHEBI:16630"/>
        <dbReference type="ChEBI" id="CHEBI:36208"/>
        <dbReference type="ChEBI" id="CHEBI:57783"/>
        <dbReference type="ChEBI" id="CHEBI:58349"/>
        <dbReference type="EC" id="1.1.1.25"/>
    </reaction>
</comment>
<evidence type="ECO:0000313" key="12">
    <source>
        <dbReference type="EMBL" id="KYF84099.1"/>
    </source>
</evidence>
<dbReference type="GO" id="GO:0009073">
    <property type="term" value="P:aromatic amino acid family biosynthetic process"/>
    <property type="evidence" value="ECO:0007669"/>
    <property type="project" value="UniProtKB-KW"/>
</dbReference>
<dbReference type="NCBIfam" id="TIGR00507">
    <property type="entry name" value="aroE"/>
    <property type="match status" value="1"/>
</dbReference>
<keyword evidence="4 8" id="KW-0521">NADP</keyword>
<comment type="pathway">
    <text evidence="1 8">Metabolic intermediate biosynthesis; chorismate biosynthesis; chorismate from D-erythrose 4-phosphate and phosphoenolpyruvate: step 4/7.</text>
</comment>
<dbReference type="InterPro" id="IPR046346">
    <property type="entry name" value="Aminoacid_DH-like_N_sf"/>
</dbReference>
<evidence type="ECO:0000256" key="6">
    <source>
        <dbReference type="ARBA" id="ARBA00023141"/>
    </source>
</evidence>
<dbReference type="Gene3D" id="3.40.50.10860">
    <property type="entry name" value="Leucine Dehydrogenase, chain A, domain 1"/>
    <property type="match status" value="1"/>
</dbReference>
<dbReference type="AlphaFoldDB" id="A0A150RV24"/>
<feature type="binding site" evidence="8">
    <location>
        <position position="242"/>
    </location>
    <ligand>
        <name>NADP(+)</name>
        <dbReference type="ChEBI" id="CHEBI:58349"/>
    </ligand>
</feature>
<evidence type="ECO:0000259" key="10">
    <source>
        <dbReference type="Pfam" id="PF08501"/>
    </source>
</evidence>
<dbReference type="InterPro" id="IPR022893">
    <property type="entry name" value="Shikimate_DH_fam"/>
</dbReference>
<feature type="binding site" evidence="8">
    <location>
        <position position="249"/>
    </location>
    <ligand>
        <name>shikimate</name>
        <dbReference type="ChEBI" id="CHEBI:36208"/>
    </ligand>
</feature>
<keyword evidence="3 8" id="KW-0028">Amino-acid biosynthesis</keyword>
<dbReference type="PANTHER" id="PTHR21089:SF1">
    <property type="entry name" value="BIFUNCTIONAL 3-DEHYDROQUINATE DEHYDRATASE_SHIKIMATE DEHYDROGENASE, CHLOROPLASTIC"/>
    <property type="match status" value="1"/>
</dbReference>
<dbReference type="InterPro" id="IPR006151">
    <property type="entry name" value="Shikm_DH/Glu-tRNA_Rdtase"/>
</dbReference>
<dbReference type="NCBIfam" id="NF001310">
    <property type="entry name" value="PRK00258.1-2"/>
    <property type="match status" value="1"/>
</dbReference>
<evidence type="ECO:0000256" key="1">
    <source>
        <dbReference type="ARBA" id="ARBA00004871"/>
    </source>
</evidence>
<dbReference type="InterPro" id="IPR041121">
    <property type="entry name" value="SDH_C"/>
</dbReference>
<evidence type="ECO:0000256" key="2">
    <source>
        <dbReference type="ARBA" id="ARBA00012962"/>
    </source>
</evidence>
<feature type="binding site" evidence="8">
    <location>
        <position position="103"/>
    </location>
    <ligand>
        <name>shikimate</name>
        <dbReference type="ChEBI" id="CHEBI:36208"/>
    </ligand>
</feature>
<accession>A0A150RV24</accession>
<dbReference type="EC" id="1.1.1.25" evidence="2 8"/>
<dbReference type="UniPathway" id="UPA00053">
    <property type="reaction ID" value="UER00087"/>
</dbReference>
<evidence type="ECO:0000256" key="3">
    <source>
        <dbReference type="ARBA" id="ARBA00022605"/>
    </source>
</evidence>
<reference evidence="12 13" key="1">
    <citation type="submission" date="2014-02" db="EMBL/GenBank/DDBJ databases">
        <title>The small core and large imbalanced accessory genome model reveals a collaborative survival strategy of Sorangium cellulosum strains in nature.</title>
        <authorList>
            <person name="Han K."/>
            <person name="Peng R."/>
            <person name="Blom J."/>
            <person name="Li Y.-Z."/>
        </authorList>
    </citation>
    <scope>NUCLEOTIDE SEQUENCE [LARGE SCALE GENOMIC DNA]</scope>
    <source>
        <strain evidence="12 13">So0149</strain>
    </source>
</reference>
<comment type="function">
    <text evidence="8">Involved in the biosynthesis of the chorismate, which leads to the biosynthesis of aromatic amino acids. Catalyzes the reversible NADPH linked reduction of 3-dehydroshikimate (DHSA) to yield shikimate (SA).</text>
</comment>
<dbReference type="InterPro" id="IPR011342">
    <property type="entry name" value="Shikimate_DH"/>
</dbReference>
<dbReference type="Gene3D" id="3.40.50.720">
    <property type="entry name" value="NAD(P)-binding Rossmann-like Domain"/>
    <property type="match status" value="1"/>
</dbReference>
<evidence type="ECO:0000313" key="13">
    <source>
        <dbReference type="Proteomes" id="UP000075515"/>
    </source>
</evidence>
<dbReference type="GO" id="GO:0008652">
    <property type="term" value="P:amino acid biosynthetic process"/>
    <property type="evidence" value="ECO:0007669"/>
    <property type="project" value="UniProtKB-KW"/>
</dbReference>
<dbReference type="Pfam" id="PF18317">
    <property type="entry name" value="SDH_C"/>
    <property type="match status" value="1"/>
</dbReference>
<feature type="active site" description="Proton acceptor" evidence="8">
    <location>
        <position position="66"/>
    </location>
</feature>
<dbReference type="GO" id="GO:0050661">
    <property type="term" value="F:NADP binding"/>
    <property type="evidence" value="ECO:0007669"/>
    <property type="project" value="InterPro"/>
</dbReference>
<protein>
    <recommendedName>
        <fullName evidence="2 8">Shikimate dehydrogenase (NADP(+))</fullName>
        <shortName evidence="8">SDH</shortName>
        <ecNumber evidence="2 8">1.1.1.25</ecNumber>
    </recommendedName>
</protein>
<feature type="binding site" evidence="8">
    <location>
        <position position="218"/>
    </location>
    <ligand>
        <name>NADP(+)</name>
        <dbReference type="ChEBI" id="CHEBI:58349"/>
    </ligand>
</feature>
<feature type="domain" description="SDH C-terminal" evidence="11">
    <location>
        <begin position="242"/>
        <end position="272"/>
    </location>
</feature>
<evidence type="ECO:0000259" key="9">
    <source>
        <dbReference type="Pfam" id="PF01488"/>
    </source>
</evidence>
<evidence type="ECO:0000259" key="11">
    <source>
        <dbReference type="Pfam" id="PF18317"/>
    </source>
</evidence>
<feature type="binding site" evidence="8">
    <location>
        <begin position="152"/>
        <end position="157"/>
    </location>
    <ligand>
        <name>NADP(+)</name>
        <dbReference type="ChEBI" id="CHEBI:58349"/>
    </ligand>
</feature>
<dbReference type="SUPFAM" id="SSF51735">
    <property type="entry name" value="NAD(P)-binding Rossmann-fold domains"/>
    <property type="match status" value="1"/>
</dbReference>
<dbReference type="PANTHER" id="PTHR21089">
    <property type="entry name" value="SHIKIMATE DEHYDROGENASE"/>
    <property type="match status" value="1"/>
</dbReference>
<comment type="subunit">
    <text evidence="8">Homodimer.</text>
</comment>
<evidence type="ECO:0000256" key="5">
    <source>
        <dbReference type="ARBA" id="ARBA00023002"/>
    </source>
</evidence>
<dbReference type="InterPro" id="IPR013708">
    <property type="entry name" value="Shikimate_DH-bd_N"/>
</dbReference>
<evidence type="ECO:0000256" key="8">
    <source>
        <dbReference type="HAMAP-Rule" id="MF_00222"/>
    </source>
</evidence>
<name>A0A150RV24_SORCE</name>
<feature type="domain" description="Quinate/shikimate 5-dehydrogenase/glutamyl-tRNA reductase" evidence="9">
    <location>
        <begin position="118"/>
        <end position="196"/>
    </location>
</feature>
<dbReference type="GO" id="GO:0004764">
    <property type="term" value="F:shikimate 3-dehydrogenase (NADP+) activity"/>
    <property type="evidence" value="ECO:0007669"/>
    <property type="project" value="UniProtKB-UniRule"/>
</dbReference>
<dbReference type="Pfam" id="PF01488">
    <property type="entry name" value="Shikimate_DH"/>
    <property type="match status" value="1"/>
</dbReference>
<feature type="binding site" evidence="8">
    <location>
        <position position="220"/>
    </location>
    <ligand>
        <name>shikimate</name>
        <dbReference type="ChEBI" id="CHEBI:36208"/>
    </ligand>
</feature>
<dbReference type="GO" id="GO:0005829">
    <property type="term" value="C:cytosol"/>
    <property type="evidence" value="ECO:0007669"/>
    <property type="project" value="TreeGrafter"/>
</dbReference>
<feature type="binding site" evidence="8">
    <location>
        <position position="62"/>
    </location>
    <ligand>
        <name>shikimate</name>
        <dbReference type="ChEBI" id="CHEBI:36208"/>
    </ligand>
</feature>
<comment type="similarity">
    <text evidence="8">Belongs to the shikimate dehydrogenase family.</text>
</comment>
<proteinExistence type="inferred from homology"/>
<dbReference type="FunFam" id="3.40.50.10860:FF:000006">
    <property type="entry name" value="Shikimate dehydrogenase (NADP(+))"/>
    <property type="match status" value="1"/>
</dbReference>
<dbReference type="CDD" id="cd01065">
    <property type="entry name" value="NAD_bind_Shikimate_DH"/>
    <property type="match status" value="1"/>
</dbReference>
<dbReference type="HAMAP" id="MF_00222">
    <property type="entry name" value="Shikimate_DH_AroE"/>
    <property type="match status" value="1"/>
</dbReference>
<evidence type="ECO:0000256" key="4">
    <source>
        <dbReference type="ARBA" id="ARBA00022857"/>
    </source>
</evidence>
<evidence type="ECO:0000256" key="7">
    <source>
        <dbReference type="ARBA" id="ARBA00049442"/>
    </source>
</evidence>
<dbReference type="Pfam" id="PF08501">
    <property type="entry name" value="Shikimate_dh_N"/>
    <property type="match status" value="1"/>
</dbReference>
<gene>
    <name evidence="8 12" type="primary">aroE</name>
    <name evidence="12" type="ORF">BE18_24960</name>
</gene>
<dbReference type="InterPro" id="IPR036291">
    <property type="entry name" value="NAD(P)-bd_dom_sf"/>
</dbReference>
<sequence>MTDRYAIIGNPIAQAKSPALQTAFAKQCGQDMEYGAILGELDGFAAAVREFQRSGGKGMNITMPFKLEAFALADELTPRGRAAGAINMFTFRADGTILGDNTDGVGILRDITYNLGRELMGARVLLLGAGGAVRGTLLPLFEERPAEIFIANRTASKAAELAAEFGAQAGAARLAGGGFADIVGRFDVVINGSASSMTNEVPPLPDGVWDESSLAYDMAYKKEPTAFVRAARAAGVRQTADGLGMVVEQGAECFTLWRGVRPDTAPVIAALRGA</sequence>
<dbReference type="GO" id="GO:0009423">
    <property type="term" value="P:chorismate biosynthetic process"/>
    <property type="evidence" value="ECO:0007669"/>
    <property type="project" value="UniProtKB-UniRule"/>
</dbReference>
<dbReference type="GO" id="GO:0019632">
    <property type="term" value="P:shikimate metabolic process"/>
    <property type="evidence" value="ECO:0007669"/>
    <property type="project" value="InterPro"/>
</dbReference>
<comment type="caution">
    <text evidence="8">Lacks conserved residue(s) required for the propagation of feature annotation.</text>
</comment>
<keyword evidence="6 8" id="KW-0057">Aromatic amino acid biosynthesis</keyword>
<feature type="domain" description="Shikimate dehydrogenase substrate binding N-terminal" evidence="10">
    <location>
        <begin position="7"/>
        <end position="88"/>
    </location>
</feature>
<dbReference type="Proteomes" id="UP000075515">
    <property type="component" value="Unassembled WGS sequence"/>
</dbReference>
<dbReference type="SUPFAM" id="SSF53223">
    <property type="entry name" value="Aminoacid dehydrogenase-like, N-terminal domain"/>
    <property type="match status" value="1"/>
</dbReference>
<comment type="caution">
    <text evidence="12">The sequence shown here is derived from an EMBL/GenBank/DDBJ whole genome shotgun (WGS) entry which is preliminary data.</text>
</comment>
<keyword evidence="5 8" id="KW-0560">Oxidoreductase</keyword>